<sequence length="105" mass="12480">MKLFLDSTYLIPALNVDILEGWSKQDLKNLIQSEKYELHYCDLSLFEIYTKCMKLIIQQKLDVEIEAVQNGIQGILNSPKLFKINWWDHIFELEILLELKKIHND</sequence>
<comment type="caution">
    <text evidence="1">The sequence shown here is derived from an EMBL/GenBank/DDBJ whole genome shotgun (WGS) entry which is preliminary data.</text>
</comment>
<reference evidence="1" key="1">
    <citation type="journal article" date="2014" name="Front. Microbiol.">
        <title>High frequency of phylogenetically diverse reductive dehalogenase-homologous genes in deep subseafloor sedimentary metagenomes.</title>
        <authorList>
            <person name="Kawai M."/>
            <person name="Futagami T."/>
            <person name="Toyoda A."/>
            <person name="Takaki Y."/>
            <person name="Nishi S."/>
            <person name="Hori S."/>
            <person name="Arai W."/>
            <person name="Tsubouchi T."/>
            <person name="Morono Y."/>
            <person name="Uchiyama I."/>
            <person name="Ito T."/>
            <person name="Fujiyama A."/>
            <person name="Inagaki F."/>
            <person name="Takami H."/>
        </authorList>
    </citation>
    <scope>NUCLEOTIDE SEQUENCE</scope>
    <source>
        <strain evidence="1">Expedition CK06-06</strain>
    </source>
</reference>
<name>X1J4N0_9ZZZZ</name>
<evidence type="ECO:0000313" key="1">
    <source>
        <dbReference type="EMBL" id="GAH64733.1"/>
    </source>
</evidence>
<organism evidence="1">
    <name type="scientific">marine sediment metagenome</name>
    <dbReference type="NCBI Taxonomy" id="412755"/>
    <lineage>
        <taxon>unclassified sequences</taxon>
        <taxon>metagenomes</taxon>
        <taxon>ecological metagenomes</taxon>
    </lineage>
</organism>
<dbReference type="EMBL" id="BARU01027929">
    <property type="protein sequence ID" value="GAH64733.1"/>
    <property type="molecule type" value="Genomic_DNA"/>
</dbReference>
<accession>X1J4N0</accession>
<proteinExistence type="predicted"/>
<evidence type="ECO:0008006" key="2">
    <source>
        <dbReference type="Google" id="ProtNLM"/>
    </source>
</evidence>
<feature type="non-terminal residue" evidence="1">
    <location>
        <position position="105"/>
    </location>
</feature>
<protein>
    <recommendedName>
        <fullName evidence="2">PIN domain-containing protein</fullName>
    </recommendedName>
</protein>
<gene>
    <name evidence="1" type="ORF">S03H2_44644</name>
</gene>
<dbReference type="AlphaFoldDB" id="X1J4N0"/>